<evidence type="ECO:0000313" key="1">
    <source>
        <dbReference type="EMBL" id="QWG19124.1"/>
    </source>
</evidence>
<proteinExistence type="predicted"/>
<dbReference type="KEGG" id="bsei:KMZ68_04410"/>
<name>A0A975RTI2_9BRAD</name>
<evidence type="ECO:0008006" key="3">
    <source>
        <dbReference type="Google" id="ProtNLM"/>
    </source>
</evidence>
<dbReference type="RefSeq" id="WP_215614670.1">
    <property type="nucleotide sequence ID" value="NZ_CP076135.1"/>
</dbReference>
<accession>A0A975RTI2</accession>
<organism evidence="1 2">
    <name type="scientific">Bradyrhizobium sediminis</name>
    <dbReference type="NCBI Taxonomy" id="2840469"/>
    <lineage>
        <taxon>Bacteria</taxon>
        <taxon>Pseudomonadati</taxon>
        <taxon>Pseudomonadota</taxon>
        <taxon>Alphaproteobacteria</taxon>
        <taxon>Hyphomicrobiales</taxon>
        <taxon>Nitrobacteraceae</taxon>
        <taxon>Bradyrhizobium</taxon>
    </lineage>
</organism>
<protein>
    <recommendedName>
        <fullName evidence="3">DUF4760 domain-containing protein</fullName>
    </recommendedName>
</protein>
<evidence type="ECO:0000313" key="2">
    <source>
        <dbReference type="Proteomes" id="UP000680805"/>
    </source>
</evidence>
<dbReference type="AlphaFoldDB" id="A0A975RTI2"/>
<gene>
    <name evidence="1" type="ORF">KMZ68_04410</name>
</gene>
<dbReference type="Proteomes" id="UP000680805">
    <property type="component" value="Chromosome"/>
</dbReference>
<dbReference type="EMBL" id="CP076135">
    <property type="protein sequence ID" value="QWG19124.1"/>
    <property type="molecule type" value="Genomic_DNA"/>
</dbReference>
<dbReference type="Pfam" id="PF15956">
    <property type="entry name" value="DUF4760"/>
    <property type="match status" value="1"/>
</dbReference>
<dbReference type="InterPro" id="IPR031876">
    <property type="entry name" value="DUF4760"/>
</dbReference>
<reference evidence="1" key="1">
    <citation type="submission" date="2021-06" db="EMBL/GenBank/DDBJ databases">
        <title>Bradyrhizobium sp. S2-11-2 Genome sequencing.</title>
        <authorList>
            <person name="Jin L."/>
        </authorList>
    </citation>
    <scope>NUCLEOTIDE SEQUENCE</scope>
    <source>
        <strain evidence="1">S2-11-2</strain>
    </source>
</reference>
<sequence>MIAATYKRLLQIGKVSGAISFLLAAPYALVQYWQARDAARVEQTLNFYKLYNAKPFTDYREKITKALVKYKGKLNDAAVNEASLLQVQSDLIKNEEVEMELLLLFDFFDGVTVCVTSQVCDNDTAVQLFKPRALDIYLNFYQYMMSQRANGATQDFGKGLQAIAKSGVPVAVPVAMPPASSVN</sequence>